<organism evidence="1 2">
    <name type="scientific">Steinernema glaseri</name>
    <dbReference type="NCBI Taxonomy" id="37863"/>
    <lineage>
        <taxon>Eukaryota</taxon>
        <taxon>Metazoa</taxon>
        <taxon>Ecdysozoa</taxon>
        <taxon>Nematoda</taxon>
        <taxon>Chromadorea</taxon>
        <taxon>Rhabditida</taxon>
        <taxon>Tylenchina</taxon>
        <taxon>Panagrolaimomorpha</taxon>
        <taxon>Strongyloidoidea</taxon>
        <taxon>Steinernematidae</taxon>
        <taxon>Steinernema</taxon>
    </lineage>
</organism>
<keyword evidence="1" id="KW-1185">Reference proteome</keyword>
<dbReference type="WBParaSite" id="L893_g29471.t1">
    <property type="protein sequence ID" value="L893_g29471.t1"/>
    <property type="gene ID" value="L893_g29471"/>
</dbReference>
<sequence length="246" mass="28680">MSVSLQNIEDMASLVPLVEKHSSRKSLVRLMFNCNGSAESVPRSFFPAVRTFLKESTFKKFHGYMKEENIAQEIAELLADNFNMRAPGLESKYMRLKASSNMMMKLNGPMKAVKKKWPEKLRMEGPEYWRFDEDAFVIQVDMKFHGYLKEEDCAQEIAELLADNFNMCAPKLESKYMRLKASSNMMKKLKGPMKAVKKKWPQKLYMERPEYWLFGEDAFVIQVDMVSLPVIVRTPEVPRLRKRKAP</sequence>
<dbReference type="AlphaFoldDB" id="A0A1I7ZTT5"/>
<proteinExistence type="predicted"/>
<evidence type="ECO:0000313" key="2">
    <source>
        <dbReference type="WBParaSite" id="L893_g29471.t1"/>
    </source>
</evidence>
<protein>
    <submittedName>
        <fullName evidence="2">DUF1336 domain-containing protein</fullName>
    </submittedName>
</protein>
<dbReference type="Proteomes" id="UP000095287">
    <property type="component" value="Unplaced"/>
</dbReference>
<name>A0A1I7ZTT5_9BILA</name>
<accession>A0A1I7ZTT5</accession>
<reference evidence="2" key="1">
    <citation type="submission" date="2016-11" db="UniProtKB">
        <authorList>
            <consortium name="WormBaseParasite"/>
        </authorList>
    </citation>
    <scope>IDENTIFICATION</scope>
</reference>
<evidence type="ECO:0000313" key="1">
    <source>
        <dbReference type="Proteomes" id="UP000095287"/>
    </source>
</evidence>